<organism evidence="5 6">
    <name type="scientific">Echinicola vietnamensis (strain DSM 17526 / LMG 23754 / KMM 6221)</name>
    <dbReference type="NCBI Taxonomy" id="926556"/>
    <lineage>
        <taxon>Bacteria</taxon>
        <taxon>Pseudomonadati</taxon>
        <taxon>Bacteroidota</taxon>
        <taxon>Cytophagia</taxon>
        <taxon>Cytophagales</taxon>
        <taxon>Cyclobacteriaceae</taxon>
        <taxon>Echinicola</taxon>
    </lineage>
</organism>
<name>L0G2W0_ECHVK</name>
<dbReference type="SUPFAM" id="SSF46689">
    <property type="entry name" value="Homeodomain-like"/>
    <property type="match status" value="2"/>
</dbReference>
<sequence>MKAKLLERKSPFDRSFMVAKHSYPYFLDVWHYHSELELVYITKSTGTRFIGDNIEQFKEGDLILIGENLPHLWQNDPEYFKDKKEGSAEAFSIHFNKFFAGENFMKLPEMKGVKGLLDRANQGIKFTGEIKNQAFGIFNELVELEGVHKLLKLMRFLARLSEEKDYEVLSTDGFSFPLHITGDDRVDKVYSFTFNNFKRNIALEEVAELVHLNPTAFCRYFKKSTKKTYSKFLNEIRVGYACKLLIEGRLNISEVGYECGFNNLSNFNRQFKNVMDISPSEYLKKHKKHR</sequence>
<evidence type="ECO:0000313" key="6">
    <source>
        <dbReference type="Proteomes" id="UP000010796"/>
    </source>
</evidence>
<dbReference type="STRING" id="926556.Echvi_2942"/>
<keyword evidence="3" id="KW-0804">Transcription</keyword>
<accession>L0G2W0</accession>
<dbReference type="EMBL" id="CP003346">
    <property type="protein sequence ID" value="AGA79180.1"/>
    <property type="molecule type" value="Genomic_DNA"/>
</dbReference>
<dbReference type="PRINTS" id="PR00032">
    <property type="entry name" value="HTHARAC"/>
</dbReference>
<dbReference type="KEGG" id="evi:Echvi_2942"/>
<dbReference type="eggNOG" id="COG1917">
    <property type="taxonomic scope" value="Bacteria"/>
</dbReference>
<dbReference type="GO" id="GO:0043565">
    <property type="term" value="F:sequence-specific DNA binding"/>
    <property type="evidence" value="ECO:0007669"/>
    <property type="project" value="InterPro"/>
</dbReference>
<feature type="domain" description="HTH araC/xylS-type" evidence="4">
    <location>
        <begin position="187"/>
        <end position="285"/>
    </location>
</feature>
<dbReference type="Gene3D" id="1.10.10.60">
    <property type="entry name" value="Homeodomain-like"/>
    <property type="match status" value="2"/>
</dbReference>
<dbReference type="Gene3D" id="2.60.120.10">
    <property type="entry name" value="Jelly Rolls"/>
    <property type="match status" value="1"/>
</dbReference>
<dbReference type="InterPro" id="IPR018062">
    <property type="entry name" value="HTH_AraC-typ_CS"/>
</dbReference>
<dbReference type="OrthoDB" id="792101at2"/>
<dbReference type="GO" id="GO:0003700">
    <property type="term" value="F:DNA-binding transcription factor activity"/>
    <property type="evidence" value="ECO:0007669"/>
    <property type="project" value="InterPro"/>
</dbReference>
<dbReference type="AlphaFoldDB" id="L0G2W0"/>
<proteinExistence type="predicted"/>
<dbReference type="Pfam" id="PF12833">
    <property type="entry name" value="HTH_18"/>
    <property type="match status" value="1"/>
</dbReference>
<dbReference type="PROSITE" id="PS00041">
    <property type="entry name" value="HTH_ARAC_FAMILY_1"/>
    <property type="match status" value="1"/>
</dbReference>
<dbReference type="eggNOG" id="COG2207">
    <property type="taxonomic scope" value="Bacteria"/>
</dbReference>
<dbReference type="InterPro" id="IPR018060">
    <property type="entry name" value="HTH_AraC"/>
</dbReference>
<dbReference type="RefSeq" id="WP_015266732.1">
    <property type="nucleotide sequence ID" value="NC_019904.1"/>
</dbReference>
<dbReference type="PANTHER" id="PTHR43280">
    <property type="entry name" value="ARAC-FAMILY TRANSCRIPTIONAL REGULATOR"/>
    <property type="match status" value="1"/>
</dbReference>
<evidence type="ECO:0000256" key="3">
    <source>
        <dbReference type="ARBA" id="ARBA00023163"/>
    </source>
</evidence>
<keyword evidence="2 5" id="KW-0238">DNA-binding</keyword>
<dbReference type="SMART" id="SM00342">
    <property type="entry name" value="HTH_ARAC"/>
    <property type="match status" value="1"/>
</dbReference>
<dbReference type="CDD" id="cd06976">
    <property type="entry name" value="cupin_MtlR-like_N"/>
    <property type="match status" value="1"/>
</dbReference>
<evidence type="ECO:0000256" key="2">
    <source>
        <dbReference type="ARBA" id="ARBA00023125"/>
    </source>
</evidence>
<reference evidence="6" key="1">
    <citation type="submission" date="2012-02" db="EMBL/GenBank/DDBJ databases">
        <title>The complete genome of Echinicola vietnamensis DSM 17526.</title>
        <authorList>
            <person name="Lucas S."/>
            <person name="Copeland A."/>
            <person name="Lapidus A."/>
            <person name="Glavina del Rio T."/>
            <person name="Dalin E."/>
            <person name="Tice H."/>
            <person name="Bruce D."/>
            <person name="Goodwin L."/>
            <person name="Pitluck S."/>
            <person name="Peters L."/>
            <person name="Ovchinnikova G."/>
            <person name="Teshima H."/>
            <person name="Kyrpides N."/>
            <person name="Mavromatis K."/>
            <person name="Ivanova N."/>
            <person name="Brettin T."/>
            <person name="Detter J.C."/>
            <person name="Han C."/>
            <person name="Larimer F."/>
            <person name="Land M."/>
            <person name="Hauser L."/>
            <person name="Markowitz V."/>
            <person name="Cheng J.-F."/>
            <person name="Hugenholtz P."/>
            <person name="Woyke T."/>
            <person name="Wu D."/>
            <person name="Brambilla E."/>
            <person name="Klenk H.-P."/>
            <person name="Eisen J.A."/>
        </authorList>
    </citation>
    <scope>NUCLEOTIDE SEQUENCE [LARGE SCALE GENOMIC DNA]</scope>
    <source>
        <strain evidence="6">DSM 17526 / LMG 23754 / KMM 6221</strain>
    </source>
</reference>
<dbReference type="HOGENOM" id="CLU_000445_88_3_10"/>
<keyword evidence="6" id="KW-1185">Reference proteome</keyword>
<evidence type="ECO:0000259" key="4">
    <source>
        <dbReference type="PROSITE" id="PS01124"/>
    </source>
</evidence>
<protein>
    <submittedName>
        <fullName evidence="5">DNA-binding domain-containing protein, AraC-type</fullName>
    </submittedName>
</protein>
<gene>
    <name evidence="5" type="ordered locus">Echvi_2942</name>
</gene>
<dbReference type="SUPFAM" id="SSF51182">
    <property type="entry name" value="RmlC-like cupins"/>
    <property type="match status" value="1"/>
</dbReference>
<dbReference type="PANTHER" id="PTHR43280:SF2">
    <property type="entry name" value="HTH-TYPE TRANSCRIPTIONAL REGULATOR EXSA"/>
    <property type="match status" value="1"/>
</dbReference>
<evidence type="ECO:0000256" key="1">
    <source>
        <dbReference type="ARBA" id="ARBA00023015"/>
    </source>
</evidence>
<dbReference type="InterPro" id="IPR011051">
    <property type="entry name" value="RmlC_Cupin_sf"/>
</dbReference>
<dbReference type="InterPro" id="IPR014710">
    <property type="entry name" value="RmlC-like_jellyroll"/>
</dbReference>
<keyword evidence="1" id="KW-0805">Transcription regulation</keyword>
<dbReference type="Proteomes" id="UP000010796">
    <property type="component" value="Chromosome"/>
</dbReference>
<dbReference type="InterPro" id="IPR020449">
    <property type="entry name" value="Tscrpt_reg_AraC-type_HTH"/>
</dbReference>
<evidence type="ECO:0000313" key="5">
    <source>
        <dbReference type="EMBL" id="AGA79180.1"/>
    </source>
</evidence>
<dbReference type="InterPro" id="IPR009057">
    <property type="entry name" value="Homeodomain-like_sf"/>
</dbReference>
<dbReference type="PROSITE" id="PS01124">
    <property type="entry name" value="HTH_ARAC_FAMILY_2"/>
    <property type="match status" value="1"/>
</dbReference>